<feature type="non-terminal residue" evidence="5">
    <location>
        <position position="1"/>
    </location>
</feature>
<keyword evidence="1" id="KW-0645">Protease</keyword>
<evidence type="ECO:0000259" key="4">
    <source>
        <dbReference type="PROSITE" id="PS50175"/>
    </source>
</evidence>
<reference evidence="5 6" key="1">
    <citation type="submission" date="2019-09" db="EMBL/GenBank/DDBJ databases">
        <title>Bird 10,000 Genomes (B10K) Project - Family phase.</title>
        <authorList>
            <person name="Zhang G."/>
        </authorList>
    </citation>
    <scope>NUCLEOTIDE SEQUENCE [LARGE SCALE GENOMIC DNA]</scope>
    <source>
        <strain evidence="5">B10K-DU-003-16</strain>
        <tissue evidence="5">Mixed tissue sample</tissue>
    </source>
</reference>
<dbReference type="PANTHER" id="PTHR19422">
    <property type="entry name" value="GAG RETROVIRAL POLYPROTEIN"/>
    <property type="match status" value="1"/>
</dbReference>
<dbReference type="AlphaFoldDB" id="A0A7K5KM86"/>
<evidence type="ECO:0000256" key="2">
    <source>
        <dbReference type="ARBA" id="ARBA00022750"/>
    </source>
</evidence>
<dbReference type="Proteomes" id="UP000525714">
    <property type="component" value="Unassembled WGS sequence"/>
</dbReference>
<name>A0A7K5KM86_9TYRA</name>
<dbReference type="Pfam" id="PF00692">
    <property type="entry name" value="dUTPase"/>
    <property type="match status" value="1"/>
</dbReference>
<evidence type="ECO:0000256" key="3">
    <source>
        <dbReference type="ARBA" id="ARBA00022801"/>
    </source>
</evidence>
<dbReference type="Gene3D" id="2.40.70.10">
    <property type="entry name" value="Acid Proteases"/>
    <property type="match status" value="1"/>
</dbReference>
<dbReference type="InterPro" id="IPR021109">
    <property type="entry name" value="Peptidase_aspartic_dom_sf"/>
</dbReference>
<keyword evidence="3" id="KW-0378">Hydrolase</keyword>
<accession>A0A7K5KM86</accession>
<dbReference type="Gene3D" id="2.70.40.10">
    <property type="match status" value="1"/>
</dbReference>
<keyword evidence="2" id="KW-0064">Aspartyl protease</keyword>
<proteinExistence type="predicted"/>
<dbReference type="InterPro" id="IPR029054">
    <property type="entry name" value="dUTPase-like"/>
</dbReference>
<keyword evidence="6" id="KW-1185">Reference proteome</keyword>
<feature type="non-terminal residue" evidence="5">
    <location>
        <position position="162"/>
    </location>
</feature>
<protein>
    <submittedName>
        <fullName evidence="5">POK9 protein</fullName>
    </submittedName>
</protein>
<dbReference type="SUPFAM" id="SSF51283">
    <property type="entry name" value="dUTPase-like"/>
    <property type="match status" value="1"/>
</dbReference>
<dbReference type="GO" id="GO:0004190">
    <property type="term" value="F:aspartic-type endopeptidase activity"/>
    <property type="evidence" value="ECO:0007669"/>
    <property type="project" value="UniProtKB-KW"/>
</dbReference>
<dbReference type="PROSITE" id="PS50175">
    <property type="entry name" value="ASP_PROT_RETROV"/>
    <property type="match status" value="1"/>
</dbReference>
<dbReference type="InterPro" id="IPR036157">
    <property type="entry name" value="dUTPase-like_sf"/>
</dbReference>
<sequence>RGNLRIDLAEAVDVTLTTTTVHKIPTGIKGPVYDEQSEVGALLIGRSSAGTAGLIVLLGVIDVDFMGEILITAFTLKPPLVITKGTCIAQLVVYTKHTVHNDNSTTRPSRGNRGFRSTGNTVVNLVQKMQQRPMVPLQLTCQMKTCCVHAMMDTGADVTIFS</sequence>
<dbReference type="EMBL" id="VYZC01001261">
    <property type="protein sequence ID" value="NWT06773.1"/>
    <property type="molecule type" value="Genomic_DNA"/>
</dbReference>
<dbReference type="InterPro" id="IPR001995">
    <property type="entry name" value="Peptidase_A2_cat"/>
</dbReference>
<evidence type="ECO:0000256" key="1">
    <source>
        <dbReference type="ARBA" id="ARBA00022670"/>
    </source>
</evidence>
<feature type="domain" description="Peptidase A2" evidence="4">
    <location>
        <begin position="148"/>
        <end position="162"/>
    </location>
</feature>
<organism evidence="5 6">
    <name type="scientific">Mionectes macconnelli</name>
    <name type="common">McConnell's flycatcher</name>
    <dbReference type="NCBI Taxonomy" id="254557"/>
    <lineage>
        <taxon>Eukaryota</taxon>
        <taxon>Metazoa</taxon>
        <taxon>Chordata</taxon>
        <taxon>Craniata</taxon>
        <taxon>Vertebrata</taxon>
        <taxon>Euteleostomi</taxon>
        <taxon>Archelosauria</taxon>
        <taxon>Archosauria</taxon>
        <taxon>Dinosauria</taxon>
        <taxon>Saurischia</taxon>
        <taxon>Theropoda</taxon>
        <taxon>Coelurosauria</taxon>
        <taxon>Aves</taxon>
        <taxon>Neognathae</taxon>
        <taxon>Neoaves</taxon>
        <taxon>Telluraves</taxon>
        <taxon>Australaves</taxon>
        <taxon>Passeriformes</taxon>
        <taxon>Tyrannidae</taxon>
        <taxon>Mionectes</taxon>
    </lineage>
</organism>
<gene>
    <name evidence="5" type="primary">Ervk9_4</name>
    <name evidence="5" type="ORF">MIOMAC_R07339</name>
</gene>
<evidence type="ECO:0000313" key="5">
    <source>
        <dbReference type="EMBL" id="NWT06773.1"/>
    </source>
</evidence>
<dbReference type="InterPro" id="IPR051592">
    <property type="entry name" value="HERV-K_Pro_peptidase_A2"/>
</dbReference>
<evidence type="ECO:0000313" key="6">
    <source>
        <dbReference type="Proteomes" id="UP000525714"/>
    </source>
</evidence>
<comment type="caution">
    <text evidence="5">The sequence shown here is derived from an EMBL/GenBank/DDBJ whole genome shotgun (WGS) entry which is preliminary data.</text>
</comment>
<dbReference type="PANTHER" id="PTHR19422:SF123">
    <property type="entry name" value="RT1 CLASS I, LOCUS CE15"/>
    <property type="match status" value="1"/>
</dbReference>
<dbReference type="GO" id="GO:0006508">
    <property type="term" value="P:proteolysis"/>
    <property type="evidence" value="ECO:0007669"/>
    <property type="project" value="UniProtKB-KW"/>
</dbReference>